<organism evidence="2 3">
    <name type="scientific">Diacronema lutheri</name>
    <name type="common">Unicellular marine alga</name>
    <name type="synonym">Monochrysis lutheri</name>
    <dbReference type="NCBI Taxonomy" id="2081491"/>
    <lineage>
        <taxon>Eukaryota</taxon>
        <taxon>Haptista</taxon>
        <taxon>Haptophyta</taxon>
        <taxon>Pavlovophyceae</taxon>
        <taxon>Pavlovales</taxon>
        <taxon>Pavlovaceae</taxon>
        <taxon>Diacronema</taxon>
    </lineage>
</organism>
<dbReference type="PANTHER" id="PTHR35716">
    <property type="entry name" value="OS05G0574700 PROTEIN-RELATED"/>
    <property type="match status" value="1"/>
</dbReference>
<dbReference type="EMBL" id="JAGTXO010000003">
    <property type="protein sequence ID" value="KAG8469067.1"/>
    <property type="molecule type" value="Genomic_DNA"/>
</dbReference>
<proteinExistence type="predicted"/>
<evidence type="ECO:0000256" key="1">
    <source>
        <dbReference type="SAM" id="SignalP"/>
    </source>
</evidence>
<protein>
    <recommendedName>
        <fullName evidence="4">SnoaL-like domain-containing protein</fullName>
    </recommendedName>
</protein>
<dbReference type="OrthoDB" id="10267153at2759"/>
<feature type="chain" id="PRO_5035245278" description="SnoaL-like domain-containing protein" evidence="1">
    <location>
        <begin position="17"/>
        <end position="190"/>
    </location>
</feature>
<dbReference type="AlphaFoldDB" id="A0A8J5XVA8"/>
<accession>A0A8J5XVA8</accession>
<evidence type="ECO:0008006" key="4">
    <source>
        <dbReference type="Google" id="ProtNLM"/>
    </source>
</evidence>
<evidence type="ECO:0000313" key="2">
    <source>
        <dbReference type="EMBL" id="KAG8469067.1"/>
    </source>
</evidence>
<evidence type="ECO:0000313" key="3">
    <source>
        <dbReference type="Proteomes" id="UP000751190"/>
    </source>
</evidence>
<keyword evidence="3" id="KW-1185">Reference proteome</keyword>
<reference evidence="2" key="1">
    <citation type="submission" date="2021-05" db="EMBL/GenBank/DDBJ databases">
        <title>The genome of the haptophyte Pavlova lutheri (Diacronema luteri, Pavlovales) - a model for lipid biosynthesis in eukaryotic algae.</title>
        <authorList>
            <person name="Hulatt C.J."/>
            <person name="Posewitz M.C."/>
        </authorList>
    </citation>
    <scope>NUCLEOTIDE SEQUENCE</scope>
    <source>
        <strain evidence="2">NIVA-4/92</strain>
    </source>
</reference>
<gene>
    <name evidence="2" type="ORF">KFE25_007585</name>
</gene>
<keyword evidence="1" id="KW-0732">Signal</keyword>
<sequence length="190" mass="20793">MAALFAMLAWAASGSTSELRLMQLPSRPHPNLGPSDVVRTLCLALQHNNVPRERAGLSRLYDFCTFEARSALTARQGARTRERFEQYAHSPAFAELVNSAHHHVAPATIIPGTQTRGALATVIVSVEGFAADGSRGGLPGEAADVAPKRFRWLLQQERRPPHEGCWFVNEVVALEQWFLFNGDSGSTTTD</sequence>
<comment type="caution">
    <text evidence="2">The sequence shown here is derived from an EMBL/GenBank/DDBJ whole genome shotgun (WGS) entry which is preliminary data.</text>
</comment>
<name>A0A8J5XVA8_DIALT</name>
<dbReference type="Proteomes" id="UP000751190">
    <property type="component" value="Unassembled WGS sequence"/>
</dbReference>
<feature type="signal peptide" evidence="1">
    <location>
        <begin position="1"/>
        <end position="16"/>
    </location>
</feature>